<evidence type="ECO:0000313" key="2">
    <source>
        <dbReference type="Proteomes" id="UP000746747"/>
    </source>
</evidence>
<dbReference type="EMBL" id="CAKAEH010001281">
    <property type="protein sequence ID" value="CAG9534002.1"/>
    <property type="molecule type" value="Genomic_DNA"/>
</dbReference>
<name>A0A8J2M162_9BILA</name>
<keyword evidence="2" id="KW-1185">Reference proteome</keyword>
<dbReference type="AlphaFoldDB" id="A0A8J2M162"/>
<accession>A0A8J2M162</accession>
<reference evidence="1" key="1">
    <citation type="submission" date="2021-09" db="EMBL/GenBank/DDBJ databases">
        <authorList>
            <consortium name="Pathogen Informatics"/>
        </authorList>
    </citation>
    <scope>NUCLEOTIDE SEQUENCE</scope>
</reference>
<dbReference type="Proteomes" id="UP000746747">
    <property type="component" value="Unassembled WGS sequence"/>
</dbReference>
<sequence>MQETEGAALSMHQETSTEWKFEHEWGQVDQWAEITVNSEERTSQERMNFQPTARSSITQICFWKESEQFFASIDKCRSNRTKRARARHLETRHKKATLAAGWTKVLRRSLTEKVVPAGRTQAVHYSRNKTSSFGE</sequence>
<organism evidence="1 2">
    <name type="scientific">Cercopithifilaria johnstoni</name>
    <dbReference type="NCBI Taxonomy" id="2874296"/>
    <lineage>
        <taxon>Eukaryota</taxon>
        <taxon>Metazoa</taxon>
        <taxon>Ecdysozoa</taxon>
        <taxon>Nematoda</taxon>
        <taxon>Chromadorea</taxon>
        <taxon>Rhabditida</taxon>
        <taxon>Spirurina</taxon>
        <taxon>Spiruromorpha</taxon>
        <taxon>Filarioidea</taxon>
        <taxon>Onchocercidae</taxon>
        <taxon>Cercopithifilaria</taxon>
    </lineage>
</organism>
<gene>
    <name evidence="1" type="ORF">CJOHNSTONI_LOCUS4183</name>
</gene>
<comment type="caution">
    <text evidence="1">The sequence shown here is derived from an EMBL/GenBank/DDBJ whole genome shotgun (WGS) entry which is preliminary data.</text>
</comment>
<proteinExistence type="predicted"/>
<evidence type="ECO:0000313" key="1">
    <source>
        <dbReference type="EMBL" id="CAG9534002.1"/>
    </source>
</evidence>
<protein>
    <submittedName>
        <fullName evidence="1">Uncharacterized protein</fullName>
    </submittedName>
</protein>